<protein>
    <submittedName>
        <fullName evidence="1">Uncharacterized protein</fullName>
    </submittedName>
</protein>
<dbReference type="AlphaFoldDB" id="A0A7X6J1Y3"/>
<sequence length="91" mass="9994">MATLINVTQLREIQPEIFEKGSKTWINADRIFRVDSVAVEVEELGTAQASRIVFDNALGRLLVLETPLELAMQIDGSASPAKEAIAEKVLL</sequence>
<proteinExistence type="predicted"/>
<reference evidence="1 2" key="1">
    <citation type="submission" date="2020-11" db="EMBL/GenBank/DDBJ databases">
        <title>Indigenous Rhizobia Nodulating Common beans in Western Kenya.</title>
        <authorList>
            <person name="Wekesa C.S."/>
            <person name="Oelmueller R."/>
            <person name="Furch A.C."/>
        </authorList>
    </citation>
    <scope>NUCLEOTIDE SEQUENCE [LARGE SCALE GENOMIC DNA]</scope>
    <source>
        <strain evidence="2">BS3</strain>
    </source>
</reference>
<dbReference type="EMBL" id="CP064931">
    <property type="protein sequence ID" value="QPK10772.1"/>
    <property type="molecule type" value="Genomic_DNA"/>
</dbReference>
<dbReference type="GeneID" id="45957318"/>
<dbReference type="Proteomes" id="UP000540266">
    <property type="component" value="Chromosome"/>
</dbReference>
<dbReference type="RefSeq" id="WP_064829936.1">
    <property type="nucleotide sequence ID" value="NZ_CP013532.1"/>
</dbReference>
<name>A0A7X6J1Y3_9HYPH</name>
<evidence type="ECO:0000313" key="1">
    <source>
        <dbReference type="EMBL" id="QPK10772.1"/>
    </source>
</evidence>
<gene>
    <name evidence="1" type="ORF">HER27_009605</name>
</gene>
<accession>A0A7X6J1Y3</accession>
<organism evidence="1 2">
    <name type="scientific">Rhizobium phaseoli</name>
    <dbReference type="NCBI Taxonomy" id="396"/>
    <lineage>
        <taxon>Bacteria</taxon>
        <taxon>Pseudomonadati</taxon>
        <taxon>Pseudomonadota</taxon>
        <taxon>Alphaproteobacteria</taxon>
        <taxon>Hyphomicrobiales</taxon>
        <taxon>Rhizobiaceae</taxon>
        <taxon>Rhizobium/Agrobacterium group</taxon>
        <taxon>Rhizobium</taxon>
    </lineage>
</organism>
<evidence type="ECO:0000313" key="2">
    <source>
        <dbReference type="Proteomes" id="UP000540266"/>
    </source>
</evidence>